<dbReference type="AlphaFoldDB" id="A0A4Y2JKV2"/>
<evidence type="ECO:0000313" key="2">
    <source>
        <dbReference type="Proteomes" id="UP000499080"/>
    </source>
</evidence>
<keyword evidence="2" id="KW-1185">Reference proteome</keyword>
<organism evidence="1 2">
    <name type="scientific">Araneus ventricosus</name>
    <name type="common">Orbweaver spider</name>
    <name type="synonym">Epeira ventricosa</name>
    <dbReference type="NCBI Taxonomy" id="182803"/>
    <lineage>
        <taxon>Eukaryota</taxon>
        <taxon>Metazoa</taxon>
        <taxon>Ecdysozoa</taxon>
        <taxon>Arthropoda</taxon>
        <taxon>Chelicerata</taxon>
        <taxon>Arachnida</taxon>
        <taxon>Araneae</taxon>
        <taxon>Araneomorphae</taxon>
        <taxon>Entelegynae</taxon>
        <taxon>Araneoidea</taxon>
        <taxon>Araneidae</taxon>
        <taxon>Araneus</taxon>
    </lineage>
</organism>
<proteinExistence type="predicted"/>
<gene>
    <name evidence="1" type="ORF">AVEN_217460_1</name>
</gene>
<reference evidence="1 2" key="1">
    <citation type="journal article" date="2019" name="Sci. Rep.">
        <title>Orb-weaving spider Araneus ventricosus genome elucidates the spidroin gene catalogue.</title>
        <authorList>
            <person name="Kono N."/>
            <person name="Nakamura H."/>
            <person name="Ohtoshi R."/>
            <person name="Moran D.A.P."/>
            <person name="Shinohara A."/>
            <person name="Yoshida Y."/>
            <person name="Fujiwara M."/>
            <person name="Mori M."/>
            <person name="Tomita M."/>
            <person name="Arakawa K."/>
        </authorList>
    </citation>
    <scope>NUCLEOTIDE SEQUENCE [LARGE SCALE GENOMIC DNA]</scope>
</reference>
<name>A0A4Y2JKV2_ARAVE</name>
<protein>
    <submittedName>
        <fullName evidence="1">Uncharacterized protein</fullName>
    </submittedName>
</protein>
<dbReference type="PANTHER" id="PTHR46409:SF1">
    <property type="entry name" value="HTH PSQ-TYPE DOMAIN-CONTAINING PROTEIN"/>
    <property type="match status" value="1"/>
</dbReference>
<comment type="caution">
    <text evidence="1">The sequence shown here is derived from an EMBL/GenBank/DDBJ whole genome shotgun (WGS) entry which is preliminary data.</text>
</comment>
<evidence type="ECO:0000313" key="1">
    <source>
        <dbReference type="EMBL" id="GBM90993.1"/>
    </source>
</evidence>
<dbReference type="PANTHER" id="PTHR46409">
    <property type="entry name" value="HTH PSQ-TYPE DOMAIN-CONTAINING PROTEIN"/>
    <property type="match status" value="1"/>
</dbReference>
<dbReference type="Proteomes" id="UP000499080">
    <property type="component" value="Unassembled WGS sequence"/>
</dbReference>
<sequence>MKDAILEPLINKAKEIGPDGINVGRFFIPAVNFGDTGSKMSLTGKVVMSHRLQFSEIGSHELLKKIQDDVAMDGWNFTKFPSHNQAVDRIAKLFTEASKKTAGPQNSDRFMRATIESRKHMSKFKSKKDYKR</sequence>
<dbReference type="EMBL" id="BGPR01003665">
    <property type="protein sequence ID" value="GBM90993.1"/>
    <property type="molecule type" value="Genomic_DNA"/>
</dbReference>
<accession>A0A4Y2JKV2</accession>